<evidence type="ECO:0000256" key="1">
    <source>
        <dbReference type="SAM" id="MobiDB-lite"/>
    </source>
</evidence>
<dbReference type="EMBL" id="JAUKUA010000009">
    <property type="protein sequence ID" value="KAK0702411.1"/>
    <property type="molecule type" value="Genomic_DNA"/>
</dbReference>
<gene>
    <name evidence="3" type="ORF">B0H67DRAFT_676718</name>
</gene>
<feature type="region of interest" description="Disordered" evidence="1">
    <location>
        <begin position="1"/>
        <end position="27"/>
    </location>
</feature>
<feature type="compositionally biased region" description="Basic and acidic residues" evidence="1">
    <location>
        <begin position="1"/>
        <end position="14"/>
    </location>
</feature>
<evidence type="ECO:0000313" key="3">
    <source>
        <dbReference type="EMBL" id="KAK0702411.1"/>
    </source>
</evidence>
<dbReference type="PANTHER" id="PTHR37576">
    <property type="entry name" value="DEFECT AT LOW TEMPERATURE PROTEIN 1"/>
    <property type="match status" value="1"/>
</dbReference>
<dbReference type="PANTHER" id="PTHR37576:SF2">
    <property type="entry name" value="DEFECT AT LOW TEMPERATURE PROTEIN 1"/>
    <property type="match status" value="1"/>
</dbReference>
<feature type="transmembrane region" description="Helical" evidence="2">
    <location>
        <begin position="37"/>
        <end position="59"/>
    </location>
</feature>
<accession>A0AA40DIC6</accession>
<name>A0AA40DIC6_9PEZI</name>
<keyword evidence="2" id="KW-0472">Membrane</keyword>
<comment type="caution">
    <text evidence="3">The sequence shown here is derived from an EMBL/GenBank/DDBJ whole genome shotgun (WGS) entry which is preliminary data.</text>
</comment>
<organism evidence="3 4">
    <name type="scientific">Lasiosphaeris hirsuta</name>
    <dbReference type="NCBI Taxonomy" id="260670"/>
    <lineage>
        <taxon>Eukaryota</taxon>
        <taxon>Fungi</taxon>
        <taxon>Dikarya</taxon>
        <taxon>Ascomycota</taxon>
        <taxon>Pezizomycotina</taxon>
        <taxon>Sordariomycetes</taxon>
        <taxon>Sordariomycetidae</taxon>
        <taxon>Sordariales</taxon>
        <taxon>Lasiosphaeriaceae</taxon>
        <taxon>Lasiosphaeris</taxon>
    </lineage>
</organism>
<reference evidence="3" key="1">
    <citation type="submission" date="2023-06" db="EMBL/GenBank/DDBJ databases">
        <title>Genome-scale phylogeny and comparative genomics of the fungal order Sordariales.</title>
        <authorList>
            <consortium name="Lawrence Berkeley National Laboratory"/>
            <person name="Hensen N."/>
            <person name="Bonometti L."/>
            <person name="Westerberg I."/>
            <person name="Brannstrom I.O."/>
            <person name="Guillou S."/>
            <person name="Cros-Aarteil S."/>
            <person name="Calhoun S."/>
            <person name="Haridas S."/>
            <person name="Kuo A."/>
            <person name="Mondo S."/>
            <person name="Pangilinan J."/>
            <person name="Riley R."/>
            <person name="Labutti K."/>
            <person name="Andreopoulos B."/>
            <person name="Lipzen A."/>
            <person name="Chen C."/>
            <person name="Yanf M."/>
            <person name="Daum C."/>
            <person name="Ng V."/>
            <person name="Clum A."/>
            <person name="Steindorff A."/>
            <person name="Ohm R."/>
            <person name="Martin F."/>
            <person name="Silar P."/>
            <person name="Natvig D."/>
            <person name="Lalanne C."/>
            <person name="Gautier V."/>
            <person name="Ament-Velasquez S.L."/>
            <person name="Kruys A."/>
            <person name="Hutchinson M.I."/>
            <person name="Powell A.J."/>
            <person name="Barry K."/>
            <person name="Miller A.N."/>
            <person name="Grigoriev I.V."/>
            <person name="Debuchy R."/>
            <person name="Gladieux P."/>
            <person name="Thoren M.H."/>
            <person name="Johannesson H."/>
        </authorList>
    </citation>
    <scope>NUCLEOTIDE SEQUENCE</scope>
    <source>
        <strain evidence="3">SMH4607-1</strain>
    </source>
</reference>
<keyword evidence="4" id="KW-1185">Reference proteome</keyword>
<evidence type="ECO:0000256" key="2">
    <source>
        <dbReference type="SAM" id="Phobius"/>
    </source>
</evidence>
<dbReference type="AlphaFoldDB" id="A0AA40DIC6"/>
<evidence type="ECO:0000313" key="4">
    <source>
        <dbReference type="Proteomes" id="UP001172102"/>
    </source>
</evidence>
<keyword evidence="2" id="KW-0812">Transmembrane</keyword>
<dbReference type="Proteomes" id="UP001172102">
    <property type="component" value="Unassembled WGS sequence"/>
</dbReference>
<protein>
    <submittedName>
        <fullName evidence="3">Uncharacterized protein</fullName>
    </submittedName>
</protein>
<keyword evidence="2" id="KW-1133">Transmembrane helix</keyword>
<proteinExistence type="predicted"/>
<sequence length="129" mass="13652">MHDKNESPKSKLEPGEPGEPGESGRKWEPGVIARFPLIGFGALGLSICCTVTAVAIVILSDGKLTTAWYGNQQPTVLLAYTSTLADALMTVAFAEAVDGGLTTSGLIPTSEPRPMMTYETSLFAFRAES</sequence>